<dbReference type="Proteomes" id="UP000235388">
    <property type="component" value="Unassembled WGS sequence"/>
</dbReference>
<dbReference type="EMBL" id="PGCJ01000037">
    <property type="protein sequence ID" value="PLW55063.1"/>
    <property type="molecule type" value="Genomic_DNA"/>
</dbReference>
<dbReference type="OrthoDB" id="2501377at2759"/>
<reference evidence="3 4" key="1">
    <citation type="submission" date="2017-11" db="EMBL/GenBank/DDBJ databases">
        <title>De novo assembly and phasing of dikaryotic genomes from two isolates of Puccinia coronata f. sp. avenae, the causal agent of oat crown rust.</title>
        <authorList>
            <person name="Miller M.E."/>
            <person name="Zhang Y."/>
            <person name="Omidvar V."/>
            <person name="Sperschneider J."/>
            <person name="Schwessinger B."/>
            <person name="Raley C."/>
            <person name="Palmer J.M."/>
            <person name="Garnica D."/>
            <person name="Upadhyaya N."/>
            <person name="Rathjen J."/>
            <person name="Taylor J.M."/>
            <person name="Park R.F."/>
            <person name="Dodds P.N."/>
            <person name="Hirsch C.D."/>
            <person name="Kianian S.F."/>
            <person name="Figueroa M."/>
        </authorList>
    </citation>
    <scope>NUCLEOTIDE SEQUENCE [LARGE SCALE GENOMIC DNA]</scope>
    <source>
        <strain evidence="2">12NC29</strain>
        <strain evidence="1">12SD80</strain>
    </source>
</reference>
<comment type="caution">
    <text evidence="2">The sequence shown here is derived from an EMBL/GenBank/DDBJ whole genome shotgun (WGS) entry which is preliminary data.</text>
</comment>
<accession>A0A2N5VYJ4</accession>
<proteinExistence type="predicted"/>
<evidence type="ECO:0000313" key="4">
    <source>
        <dbReference type="Proteomes" id="UP000235392"/>
    </source>
</evidence>
<name>A0A2N5VYJ4_9BASI</name>
<evidence type="ECO:0000313" key="1">
    <source>
        <dbReference type="EMBL" id="PLW50780.1"/>
    </source>
</evidence>
<gene>
    <name evidence="2" type="ORF">PCANC_02523</name>
    <name evidence="1" type="ORF">PCASD_00725</name>
</gene>
<dbReference type="Proteomes" id="UP000235392">
    <property type="component" value="Unassembled WGS sequence"/>
</dbReference>
<dbReference type="AlphaFoldDB" id="A0A2N5VYJ4"/>
<sequence length="171" mass="18923">MIVVKVLSSLPCSDERIQSDLARRLTVSFKMCCPDHLFDAADFHVSFMATQGNYQGTRFLKSRVNTGGSTAGPVAMVYVEVVAPPQAEFGAGELRSKVLERVAKEVDDWISSSFRFSSSDQRALNLQHHAHSPLASSVPFDDVIPVIEYRQMEYGTHALDGHLVISPYCVM</sequence>
<keyword evidence="3" id="KW-1185">Reference proteome</keyword>
<evidence type="ECO:0000313" key="2">
    <source>
        <dbReference type="EMBL" id="PLW55063.1"/>
    </source>
</evidence>
<dbReference type="EMBL" id="PGCI01000009">
    <property type="protein sequence ID" value="PLW50780.1"/>
    <property type="molecule type" value="Genomic_DNA"/>
</dbReference>
<protein>
    <submittedName>
        <fullName evidence="2">Uncharacterized protein</fullName>
    </submittedName>
</protein>
<organism evidence="2 3">
    <name type="scientific">Puccinia coronata f. sp. avenae</name>
    <dbReference type="NCBI Taxonomy" id="200324"/>
    <lineage>
        <taxon>Eukaryota</taxon>
        <taxon>Fungi</taxon>
        <taxon>Dikarya</taxon>
        <taxon>Basidiomycota</taxon>
        <taxon>Pucciniomycotina</taxon>
        <taxon>Pucciniomycetes</taxon>
        <taxon>Pucciniales</taxon>
        <taxon>Pucciniaceae</taxon>
        <taxon>Puccinia</taxon>
    </lineage>
</organism>
<evidence type="ECO:0000313" key="3">
    <source>
        <dbReference type="Proteomes" id="UP000235388"/>
    </source>
</evidence>